<feature type="transmembrane region" description="Helical" evidence="1">
    <location>
        <begin position="87"/>
        <end position="107"/>
    </location>
</feature>
<keyword evidence="4" id="KW-1185">Reference proteome</keyword>
<proteinExistence type="predicted"/>
<protein>
    <submittedName>
        <fullName evidence="3">PA-phosphatase-like phosphoesterase</fullName>
    </submittedName>
</protein>
<dbReference type="InterPro" id="IPR000326">
    <property type="entry name" value="PAP2/HPO"/>
</dbReference>
<evidence type="ECO:0000313" key="4">
    <source>
        <dbReference type="Proteomes" id="UP000028607"/>
    </source>
</evidence>
<keyword evidence="1" id="KW-1133">Transmembrane helix</keyword>
<accession>A0A085TRX9</accession>
<dbReference type="STRING" id="1317124.DW2_17882"/>
<feature type="transmembrane region" description="Helical" evidence="1">
    <location>
        <begin position="144"/>
        <end position="163"/>
    </location>
</feature>
<keyword evidence="1" id="KW-0472">Membrane</keyword>
<organism evidence="3 4">
    <name type="scientific">Thioclava atlantica</name>
    <dbReference type="NCBI Taxonomy" id="1317124"/>
    <lineage>
        <taxon>Bacteria</taxon>
        <taxon>Pseudomonadati</taxon>
        <taxon>Pseudomonadota</taxon>
        <taxon>Alphaproteobacteria</taxon>
        <taxon>Rhodobacterales</taxon>
        <taxon>Paracoccaceae</taxon>
        <taxon>Thioclava</taxon>
    </lineage>
</organism>
<dbReference type="AlphaFoldDB" id="A0A085TRX9"/>
<dbReference type="eggNOG" id="COG3907">
    <property type="taxonomic scope" value="Bacteria"/>
</dbReference>
<dbReference type="Pfam" id="PF01569">
    <property type="entry name" value="PAP2"/>
    <property type="match status" value="1"/>
</dbReference>
<dbReference type="PATRIC" id="fig|1317124.6.peg.3600"/>
<reference evidence="4" key="1">
    <citation type="submission" date="2013-04" db="EMBL/GenBank/DDBJ databases">
        <title>Thioclava sp. 13D2W-2 Genome Sequencing.</title>
        <authorList>
            <person name="Lai Q."/>
            <person name="Li G."/>
            <person name="Shao Z."/>
        </authorList>
    </citation>
    <scope>NUCLEOTIDE SEQUENCE [LARGE SCALE GENOMIC DNA]</scope>
    <source>
        <strain evidence="4">13D2W-2</strain>
    </source>
</reference>
<dbReference type="Gene3D" id="1.20.144.10">
    <property type="entry name" value="Phosphatidic acid phosphatase type 2/haloperoxidase"/>
    <property type="match status" value="1"/>
</dbReference>
<reference evidence="3 4" key="2">
    <citation type="journal article" date="2015" name="Antonie Van Leeuwenhoek">
        <title>Thioclava indica sp. nov., isolated from surface seawater of the Indian Ocean.</title>
        <authorList>
            <person name="Liu Y."/>
            <person name="Lai Q."/>
            <person name="Du J."/>
            <person name="Xu H."/>
            <person name="Jiang L."/>
            <person name="Shao Z."/>
        </authorList>
    </citation>
    <scope>NUCLEOTIDE SEQUENCE [LARGE SCALE GENOMIC DNA]</scope>
    <source>
        <strain evidence="3 4">13D2W-2</strain>
    </source>
</reference>
<dbReference type="SUPFAM" id="SSF48317">
    <property type="entry name" value="Acid phosphatase/Vanadium-dependent haloperoxidase"/>
    <property type="match status" value="1"/>
</dbReference>
<feature type="domain" description="Phosphatidic acid phosphatase type 2/haloperoxidase" evidence="2">
    <location>
        <begin position="91"/>
        <end position="222"/>
    </location>
</feature>
<name>A0A085TRX9_9RHOB</name>
<evidence type="ECO:0000259" key="2">
    <source>
        <dbReference type="Pfam" id="PF01569"/>
    </source>
</evidence>
<gene>
    <name evidence="3" type="ORF">DW2_17882</name>
</gene>
<evidence type="ECO:0000256" key="1">
    <source>
        <dbReference type="SAM" id="Phobius"/>
    </source>
</evidence>
<feature type="transmembrane region" description="Helical" evidence="1">
    <location>
        <begin position="55"/>
        <end position="75"/>
    </location>
</feature>
<feature type="transmembrane region" description="Helical" evidence="1">
    <location>
        <begin position="204"/>
        <end position="229"/>
    </location>
</feature>
<keyword evidence="1" id="KW-0812">Transmembrane</keyword>
<evidence type="ECO:0000313" key="3">
    <source>
        <dbReference type="EMBL" id="KFE33476.1"/>
    </source>
</evidence>
<dbReference type="Proteomes" id="UP000028607">
    <property type="component" value="Unassembled WGS sequence"/>
</dbReference>
<dbReference type="InterPro" id="IPR036938">
    <property type="entry name" value="PAP2/HPO_sf"/>
</dbReference>
<dbReference type="EMBL" id="AQRC01000019">
    <property type="protein sequence ID" value="KFE33476.1"/>
    <property type="molecule type" value="Genomic_DNA"/>
</dbReference>
<comment type="caution">
    <text evidence="3">The sequence shown here is derived from an EMBL/GenBank/DDBJ whole genome shotgun (WGS) entry which is preliminary data.</text>
</comment>
<feature type="transmembrane region" description="Helical" evidence="1">
    <location>
        <begin position="175"/>
        <end position="192"/>
    </location>
</feature>
<sequence>MVRTGWALLAAWLLGFALFRTFPGIDLGVTALFYKPGNGFPEISNALWEFLRQRIWDVSIVLFLVALVAWPVAAFRKRKTLGLPARVWAFVSLLYLVAPILIVNGVLKANSGRARPANVDLFGGSHQFTLAGTFTDQCTRNCSFVSGEVAAAVALAVVIWLAVEIWRRALPLWGVRYIRAVGVLLALFIILQRVGTGRHFLSDAYFAGLVTLTTAWLLWGVIFAGWGAALGRRLRRES</sequence>